<feature type="domain" description="Phospholipid/glycerol acyltransferase" evidence="3">
    <location>
        <begin position="33"/>
        <end position="145"/>
    </location>
</feature>
<accession>A0A0J8D6A7</accession>
<dbReference type="RefSeq" id="WP_048570828.1">
    <property type="nucleotide sequence ID" value="NZ_LFVU01000027.1"/>
</dbReference>
<evidence type="ECO:0000256" key="2">
    <source>
        <dbReference type="ARBA" id="ARBA00023315"/>
    </source>
</evidence>
<proteinExistence type="predicted"/>
<dbReference type="OrthoDB" id="9803035at2"/>
<gene>
    <name evidence="4" type="ORF">CLCY_2c01470</name>
</gene>
<evidence type="ECO:0000313" key="4">
    <source>
        <dbReference type="EMBL" id="KMT21387.1"/>
    </source>
</evidence>
<reference evidence="4 5" key="1">
    <citation type="submission" date="2015-06" db="EMBL/GenBank/DDBJ databases">
        <title>Draft genome sequence of the purine-degrading Clostridium cylindrosporum HC-1 (DSM 605).</title>
        <authorList>
            <person name="Poehlein A."/>
            <person name="Schiel-Bengelsdorf B."/>
            <person name="Bengelsdorf F."/>
            <person name="Daniel R."/>
            <person name="Duerre P."/>
        </authorList>
    </citation>
    <scope>NUCLEOTIDE SEQUENCE [LARGE SCALE GENOMIC DNA]</scope>
    <source>
        <strain evidence="4 5">DSM 605</strain>
    </source>
</reference>
<name>A0A0J8D6A7_CLOCY</name>
<dbReference type="AlphaFoldDB" id="A0A0J8D6A7"/>
<keyword evidence="2 4" id="KW-0012">Acyltransferase</keyword>
<dbReference type="Proteomes" id="UP000036756">
    <property type="component" value="Unassembled WGS sequence"/>
</dbReference>
<dbReference type="PANTHER" id="PTHR10434">
    <property type="entry name" value="1-ACYL-SN-GLYCEROL-3-PHOSPHATE ACYLTRANSFERASE"/>
    <property type="match status" value="1"/>
</dbReference>
<dbReference type="SMART" id="SM00563">
    <property type="entry name" value="PlsC"/>
    <property type="match status" value="1"/>
</dbReference>
<keyword evidence="1 4" id="KW-0808">Transferase</keyword>
<dbReference type="GO" id="GO:0006654">
    <property type="term" value="P:phosphatidic acid biosynthetic process"/>
    <property type="evidence" value="ECO:0007669"/>
    <property type="project" value="TreeGrafter"/>
</dbReference>
<dbReference type="InterPro" id="IPR002123">
    <property type="entry name" value="Plipid/glycerol_acylTrfase"/>
</dbReference>
<comment type="caution">
    <text evidence="4">The sequence shown here is derived from an EMBL/GenBank/DDBJ whole genome shotgun (WGS) entry which is preliminary data.</text>
</comment>
<protein>
    <submittedName>
        <fullName evidence="4">1-acylglycerol-3-phosphate O-acyltransferase</fullName>
    </submittedName>
</protein>
<dbReference type="GO" id="GO:0003841">
    <property type="term" value="F:1-acylglycerol-3-phosphate O-acyltransferase activity"/>
    <property type="evidence" value="ECO:0007669"/>
    <property type="project" value="TreeGrafter"/>
</dbReference>
<dbReference type="CDD" id="cd07989">
    <property type="entry name" value="LPLAT_AGPAT-like"/>
    <property type="match status" value="1"/>
</dbReference>
<dbReference type="PATRIC" id="fig|1121307.3.peg.1004"/>
<dbReference type="SUPFAM" id="SSF69593">
    <property type="entry name" value="Glycerol-3-phosphate (1)-acyltransferase"/>
    <property type="match status" value="1"/>
</dbReference>
<evidence type="ECO:0000259" key="3">
    <source>
        <dbReference type="SMART" id="SM00563"/>
    </source>
</evidence>
<sequence length="201" mass="22244">MLYSIVKCAVKLYLMFRYRIKVKGLENIPKGGAVLAANHLSNWDPVVLVVSCPRKVSFMAKAELFSSKLGKWFFTNTDMIPVKREVADLNAVKTSIKYLKDGKLLGIFVEGRRVKEGEDSEAKGGVAMLAIKAKKPVVPVCIESSFKTFSKINVIYGKPIDLLNNVEGKLTSDDYKELGGMVLDKIRSLKKEGTINGDHSS</sequence>
<organism evidence="4 5">
    <name type="scientific">Clostridium cylindrosporum DSM 605</name>
    <dbReference type="NCBI Taxonomy" id="1121307"/>
    <lineage>
        <taxon>Bacteria</taxon>
        <taxon>Bacillati</taxon>
        <taxon>Bacillota</taxon>
        <taxon>Clostridia</taxon>
        <taxon>Eubacteriales</taxon>
        <taxon>Clostridiaceae</taxon>
        <taxon>Clostridium</taxon>
    </lineage>
</organism>
<dbReference type="STRING" id="1121307.CLCY_2c01470"/>
<dbReference type="Pfam" id="PF01553">
    <property type="entry name" value="Acyltransferase"/>
    <property type="match status" value="1"/>
</dbReference>
<evidence type="ECO:0000313" key="5">
    <source>
        <dbReference type="Proteomes" id="UP000036756"/>
    </source>
</evidence>
<dbReference type="PANTHER" id="PTHR10434:SF11">
    <property type="entry name" value="1-ACYL-SN-GLYCEROL-3-PHOSPHATE ACYLTRANSFERASE"/>
    <property type="match status" value="1"/>
</dbReference>
<dbReference type="EMBL" id="LFVU01000027">
    <property type="protein sequence ID" value="KMT21387.1"/>
    <property type="molecule type" value="Genomic_DNA"/>
</dbReference>
<keyword evidence="5" id="KW-1185">Reference proteome</keyword>
<evidence type="ECO:0000256" key="1">
    <source>
        <dbReference type="ARBA" id="ARBA00022679"/>
    </source>
</evidence>